<dbReference type="AlphaFoldDB" id="A0A0J9R7X6"/>
<feature type="chain" id="PRO_5005321162" evidence="2">
    <location>
        <begin position="28"/>
        <end position="840"/>
    </location>
</feature>
<feature type="domain" description="Thioredoxin" evidence="3">
    <location>
        <begin position="362"/>
        <end position="475"/>
    </location>
</feature>
<keyword evidence="1" id="KW-0472">Membrane</keyword>
<dbReference type="Gene3D" id="3.40.30.10">
    <property type="entry name" value="Glutaredoxin"/>
    <property type="match status" value="7"/>
</dbReference>
<protein>
    <submittedName>
        <fullName evidence="4">Uncharacterized protein, isoform B</fullName>
    </submittedName>
</protein>
<evidence type="ECO:0000259" key="3">
    <source>
        <dbReference type="PROSITE" id="PS51352"/>
    </source>
</evidence>
<dbReference type="EMBL" id="CM002911">
    <property type="protein sequence ID" value="KMY91784.1"/>
    <property type="molecule type" value="Genomic_DNA"/>
</dbReference>
<keyword evidence="2" id="KW-0732">Signal</keyword>
<evidence type="ECO:0000256" key="2">
    <source>
        <dbReference type="SAM" id="SignalP"/>
    </source>
</evidence>
<proteinExistence type="predicted"/>
<keyword evidence="1" id="KW-1133">Transmembrane helix</keyword>
<dbReference type="CDD" id="cd02961">
    <property type="entry name" value="PDI_a_family"/>
    <property type="match status" value="3"/>
</dbReference>
<reference evidence="4" key="1">
    <citation type="journal article" date="2013" name="Genome Res.">
        <title>A second-generation assembly of the Drosophila simulans genome provides new insights into patterns of lineage-specific divergence.</title>
        <authorList>
            <person name="Hu T.T."/>
            <person name="Eisen M.B."/>
            <person name="Thornton K.R."/>
            <person name="Andolfatto P."/>
        </authorList>
    </citation>
    <scope>NUCLEOTIDE SEQUENCE [LARGE SCALE GENOMIC DNA]</scope>
    <source>
        <strain evidence="4">W501</strain>
    </source>
</reference>
<feature type="transmembrane region" description="Helical" evidence="1">
    <location>
        <begin position="803"/>
        <end position="823"/>
    </location>
</feature>
<dbReference type="Pfam" id="PF00085">
    <property type="entry name" value="Thioredoxin"/>
    <property type="match status" value="2"/>
</dbReference>
<name>A0A0J9R7X6_DROSI</name>
<reference evidence="4" key="2">
    <citation type="submission" date="2014-06" db="EMBL/GenBank/DDBJ databases">
        <authorList>
            <person name="Hu T."/>
            <person name="Eisen M.B."/>
            <person name="Thornton K.R."/>
            <person name="Andolfatto P."/>
        </authorList>
    </citation>
    <scope>NUCLEOTIDE SEQUENCE</scope>
    <source>
        <strain evidence="4">W501</strain>
    </source>
</reference>
<dbReference type="SMR" id="A0A0J9R7X6"/>
<feature type="domain" description="Thioredoxin" evidence="3">
    <location>
        <begin position="560"/>
        <end position="708"/>
    </location>
</feature>
<dbReference type="OrthoDB" id="10264505at2759"/>
<dbReference type="CDD" id="cd02947">
    <property type="entry name" value="TRX_family"/>
    <property type="match status" value="1"/>
</dbReference>
<dbReference type="KEGG" id="dsi:Dsimw501_GD10307"/>
<dbReference type="PANTHER" id="PTHR19991">
    <property type="entry name" value="L 2 01289"/>
    <property type="match status" value="1"/>
</dbReference>
<keyword evidence="1" id="KW-0812">Transmembrane</keyword>
<evidence type="ECO:0000313" key="4">
    <source>
        <dbReference type="EMBL" id="KMY91784.1"/>
    </source>
</evidence>
<accession>A0A0J9R7X6</accession>
<sequence>MTFTRLKTLSLLVCALLALSFPGHVSGAGNNNNKKGSQPVAPPEPEAVIEEVNAKQLEKLLADKDYVAVFWYARSCVTCDKVLAELEKIDDDTDSFGVDFVKINDKRLAKQYGIKNFPALTYFREKEPIIYDGDLMDEEGVLDFLTSLEAMDLPDRIEEVNAKILQKIIEDTDFVAVLFYKEDDPDSPRVLRHIELIDDEAAEYGIYIVKMHDKLMAKKYGFRNPPGLTYFRKGKYINYDGDIDDEEEVLDWLTSPANMEMTDHIEQVNRKMFEKIRKNSDYVAVIFYSDECKQCPRVLAEVEHIDDEADKAGIDFVKIDDKQMAKEYGVFALPAIVFFKPTSKEPVIYAGDLYEEEQILTWLITQKDPSGDVIEDLEGERLVHLIEESGSIAVYFYADGCEQCTKVLEELENIDDDCDKHGITFVKTRDFSVADGYGVHEYPALVYFEGGIPNVFEGELSEEEEVLQWLITQKTEDRIELITRQMLETMVEETQYLAVYFYKINCNICDQILEGLELIDDECDVFGIHMVKIQDPQLAKRYSIKTFPALVYFRNGNPLLFEGDLQNEQSVLEWLIDDDNRELADEIEEVNERMLDRLMAESTLLVVFFYDDDCAECEEILEELEEIDGEADMFGIDFVKIASIQAAKKYEIVNIPSLVYFRKQVPVLYDGDLHQHDKVITWLTSQDVFEIKNEIEEVNRKMLDKLLEENEFLAVFFYEHNQPDSTAALEKLENIDSETDNLDITFVKMADSRYAKKWGVTKLPAMVYFRRRFPSIYRGDLLSEDEVLEWLRKNRFRQPELNIFMYALIALAVAFVVYTAFLLQCFKPAPPPPVQHPKQS</sequence>
<gene>
    <name evidence="4" type="primary">Dsim\GD10307</name>
    <name evidence="4" type="ORF">Dsimw501_GD10307</name>
</gene>
<dbReference type="InterPro" id="IPR013766">
    <property type="entry name" value="Thioredoxin_domain"/>
</dbReference>
<dbReference type="PANTHER" id="PTHR19991:SF3">
    <property type="entry name" value="LETHAL (2) 01289, ISOFORM F"/>
    <property type="match status" value="1"/>
</dbReference>
<dbReference type="Bgee" id="FBgn0182079">
    <property type="expression patterns" value="Expressed in adult organism and 3 other cell types or tissues"/>
</dbReference>
<dbReference type="Proteomes" id="UP000035880">
    <property type="component" value="Chromosome 2R"/>
</dbReference>
<dbReference type="SUPFAM" id="SSF52833">
    <property type="entry name" value="Thioredoxin-like"/>
    <property type="match status" value="5"/>
</dbReference>
<feature type="signal peptide" evidence="2">
    <location>
        <begin position="1"/>
        <end position="27"/>
    </location>
</feature>
<reference evidence="4" key="3">
    <citation type="submission" date="2015-04" db="EMBL/GenBank/DDBJ databases">
        <authorList>
            <consortium name="FlyBase"/>
        </authorList>
    </citation>
    <scope>NUCLEOTIDE SEQUENCE</scope>
    <source>
        <strain evidence="4">W501</strain>
    </source>
</reference>
<organism evidence="4">
    <name type="scientific">Drosophila simulans</name>
    <name type="common">Fruit fly</name>
    <dbReference type="NCBI Taxonomy" id="7240"/>
    <lineage>
        <taxon>Eukaryota</taxon>
        <taxon>Metazoa</taxon>
        <taxon>Ecdysozoa</taxon>
        <taxon>Arthropoda</taxon>
        <taxon>Hexapoda</taxon>
        <taxon>Insecta</taxon>
        <taxon>Pterygota</taxon>
        <taxon>Neoptera</taxon>
        <taxon>Endopterygota</taxon>
        <taxon>Diptera</taxon>
        <taxon>Brachycera</taxon>
        <taxon>Muscomorpha</taxon>
        <taxon>Ephydroidea</taxon>
        <taxon>Drosophilidae</taxon>
        <taxon>Drosophila</taxon>
        <taxon>Sophophora</taxon>
    </lineage>
</organism>
<feature type="domain" description="Thioredoxin" evidence="3">
    <location>
        <begin position="38"/>
        <end position="170"/>
    </location>
</feature>
<dbReference type="PROSITE" id="PS51352">
    <property type="entry name" value="THIOREDOXIN_2"/>
    <property type="match status" value="3"/>
</dbReference>
<evidence type="ECO:0000256" key="1">
    <source>
        <dbReference type="SAM" id="Phobius"/>
    </source>
</evidence>
<dbReference type="InterPro" id="IPR036249">
    <property type="entry name" value="Thioredoxin-like_sf"/>
</dbReference>